<dbReference type="AlphaFoldDB" id="A0A225VCU2"/>
<feature type="domain" description="DNA helicase Pif1-like 2B" evidence="1">
    <location>
        <begin position="47"/>
        <end position="66"/>
    </location>
</feature>
<evidence type="ECO:0000313" key="2">
    <source>
        <dbReference type="EMBL" id="OWZ03213.1"/>
    </source>
</evidence>
<keyword evidence="2" id="KW-0378">Hydrolase</keyword>
<protein>
    <submittedName>
        <fullName evidence="2">Helitron helicase</fullName>
    </submittedName>
</protein>
<keyword evidence="2" id="KW-0347">Helicase</keyword>
<dbReference type="STRING" id="4795.A0A225VCU2"/>
<evidence type="ECO:0000259" key="1">
    <source>
        <dbReference type="Pfam" id="PF21530"/>
    </source>
</evidence>
<name>A0A225VCU2_9STRA</name>
<dbReference type="GO" id="GO:0004386">
    <property type="term" value="F:helicase activity"/>
    <property type="evidence" value="ECO:0007669"/>
    <property type="project" value="UniProtKB-KW"/>
</dbReference>
<keyword evidence="2" id="KW-0067">ATP-binding</keyword>
<evidence type="ECO:0000313" key="3">
    <source>
        <dbReference type="Proteomes" id="UP000198211"/>
    </source>
</evidence>
<keyword evidence="2" id="KW-0547">Nucleotide-binding</keyword>
<dbReference type="InterPro" id="IPR049163">
    <property type="entry name" value="Pif1-like_2B_dom"/>
</dbReference>
<gene>
    <name evidence="2" type="ORF">PHMEG_00025095</name>
</gene>
<sequence>MTPLNFDVLKLNDAAIDSIAGEPRKYVSVDTVEDAQDVTTQIESQVLLRNFNGESGLCNGTRLQVCHMDDHYIEAKVLTGILTGKVVVIPRIPLISHNSGLPFELRRLSCSTGICYDYHQGTRADTEGVRRLFTPTRICPWSVVRRTFKGNIRQYAKIAVDYNVHQEEDGYCMLNVVYHGIVN</sequence>
<comment type="caution">
    <text evidence="2">The sequence shown here is derived from an EMBL/GenBank/DDBJ whole genome shotgun (WGS) entry which is preliminary data.</text>
</comment>
<accession>A0A225VCU2</accession>
<organism evidence="2 3">
    <name type="scientific">Phytophthora megakarya</name>
    <dbReference type="NCBI Taxonomy" id="4795"/>
    <lineage>
        <taxon>Eukaryota</taxon>
        <taxon>Sar</taxon>
        <taxon>Stramenopiles</taxon>
        <taxon>Oomycota</taxon>
        <taxon>Peronosporomycetes</taxon>
        <taxon>Peronosporales</taxon>
        <taxon>Peronosporaceae</taxon>
        <taxon>Phytophthora</taxon>
    </lineage>
</organism>
<dbReference type="Pfam" id="PF21530">
    <property type="entry name" value="Pif1_2B_dom"/>
    <property type="match status" value="1"/>
</dbReference>
<keyword evidence="3" id="KW-1185">Reference proteome</keyword>
<dbReference type="PANTHER" id="PTHR10492">
    <property type="match status" value="1"/>
</dbReference>
<dbReference type="OrthoDB" id="111435at2759"/>
<reference evidence="3" key="1">
    <citation type="submission" date="2017-03" db="EMBL/GenBank/DDBJ databases">
        <title>Phytopthora megakarya and P. palmivora, two closely related causual agents of cacao black pod achieved similar genome size and gene model numbers by different mechanisms.</title>
        <authorList>
            <person name="Ali S."/>
            <person name="Shao J."/>
            <person name="Larry D.J."/>
            <person name="Kronmiller B."/>
            <person name="Shen D."/>
            <person name="Strem M.D."/>
            <person name="Melnick R.L."/>
            <person name="Guiltinan M.J."/>
            <person name="Tyler B.M."/>
            <person name="Meinhardt L.W."/>
            <person name="Bailey B.A."/>
        </authorList>
    </citation>
    <scope>NUCLEOTIDE SEQUENCE [LARGE SCALE GENOMIC DNA]</scope>
    <source>
        <strain evidence="3">zdho120</strain>
    </source>
</reference>
<dbReference type="Proteomes" id="UP000198211">
    <property type="component" value="Unassembled WGS sequence"/>
</dbReference>
<dbReference type="EMBL" id="NBNE01005656">
    <property type="protein sequence ID" value="OWZ03213.1"/>
    <property type="molecule type" value="Genomic_DNA"/>
</dbReference>
<proteinExistence type="predicted"/>